<protein>
    <submittedName>
        <fullName evidence="1">Acetylglutamate kinase</fullName>
    </submittedName>
</protein>
<sequence>MRTLWEQHVAWTRMTIISIAEGLADEEQTTKRLLRNVPDMGAIFRLFYGNQVAARFETLFRDHLVLAAQLVKAAKAGDDAKVAEINKKWYANADELAKFFSSINPYWPENEMKKMLYEHLDMTKAEAIYRLHKDYASDIAAYDRIEQQALAMADMFSQGFMKQFPSAFNA</sequence>
<accession>A0A559J4E1</accession>
<organism evidence="1 2">
    <name type="scientific">Paenibacillus agilis</name>
    <dbReference type="NCBI Taxonomy" id="3020863"/>
    <lineage>
        <taxon>Bacteria</taxon>
        <taxon>Bacillati</taxon>
        <taxon>Bacillota</taxon>
        <taxon>Bacilli</taxon>
        <taxon>Bacillales</taxon>
        <taxon>Paenibacillaceae</taxon>
        <taxon>Paenibacillus</taxon>
    </lineage>
</organism>
<proteinExistence type="predicted"/>
<dbReference type="AlphaFoldDB" id="A0A559J4E1"/>
<dbReference type="OrthoDB" id="2603324at2"/>
<keyword evidence="1" id="KW-0418">Kinase</keyword>
<evidence type="ECO:0000313" key="1">
    <source>
        <dbReference type="EMBL" id="TVX94747.1"/>
    </source>
</evidence>
<reference evidence="1 2" key="1">
    <citation type="submission" date="2019-07" db="EMBL/GenBank/DDBJ databases">
        <authorList>
            <person name="Kim J."/>
        </authorList>
    </citation>
    <scope>NUCLEOTIDE SEQUENCE [LARGE SCALE GENOMIC DNA]</scope>
    <source>
        <strain evidence="1 2">N4</strain>
    </source>
</reference>
<evidence type="ECO:0000313" key="2">
    <source>
        <dbReference type="Proteomes" id="UP000318102"/>
    </source>
</evidence>
<dbReference type="GO" id="GO:0016301">
    <property type="term" value="F:kinase activity"/>
    <property type="evidence" value="ECO:0007669"/>
    <property type="project" value="UniProtKB-KW"/>
</dbReference>
<comment type="caution">
    <text evidence="1">The sequence shown here is derived from an EMBL/GenBank/DDBJ whole genome shotgun (WGS) entry which is preliminary data.</text>
</comment>
<keyword evidence="1" id="KW-0808">Transferase</keyword>
<keyword evidence="2" id="KW-1185">Reference proteome</keyword>
<dbReference type="EMBL" id="VNJK01000001">
    <property type="protein sequence ID" value="TVX94747.1"/>
    <property type="molecule type" value="Genomic_DNA"/>
</dbReference>
<dbReference type="Proteomes" id="UP000318102">
    <property type="component" value="Unassembled WGS sequence"/>
</dbReference>
<name>A0A559J4E1_9BACL</name>
<gene>
    <name evidence="1" type="ORF">FPZ44_14160</name>
</gene>